<accession>A0ABZ0YBD5</accession>
<keyword evidence="2" id="KW-1133">Transmembrane helix</keyword>
<keyword evidence="4" id="KW-1185">Reference proteome</keyword>
<sequence length="232" mass="25789">MVNASARKCPHCGVHKYLFLSNQEALIEKDKARQEEKGISSYIVSVLGVLALAYCSWGYIVPAVQDFETKDMVAFFDDGDKKVGSTESAGISSSDSNSPNPNKHPIEIEESPNSAPFRKAEICRAGVAAAMGRSYSITQIDGTQGSVYYVSYTRPQDGKQWRYRCKIDDNTIIWASIDGRWRTHPLDGVIRFAVDENVLKIIEAYKDRQGEFGSGTTTLFEKQGKVVKEVET</sequence>
<proteinExistence type="predicted"/>
<keyword evidence="2" id="KW-0812">Transmembrane</keyword>
<feature type="compositionally biased region" description="Low complexity" evidence="1">
    <location>
        <begin position="92"/>
        <end position="101"/>
    </location>
</feature>
<dbReference type="EMBL" id="CP140151">
    <property type="protein sequence ID" value="WQH08662.1"/>
    <property type="molecule type" value="Genomic_DNA"/>
</dbReference>
<dbReference type="RefSeq" id="WP_246920971.1">
    <property type="nucleotide sequence ID" value="NZ_CP140151.1"/>
</dbReference>
<name>A0ABZ0YBD5_9GAMM</name>
<organism evidence="3 4">
    <name type="scientific">Chromohalobacter canadensis</name>
    <dbReference type="NCBI Taxonomy" id="141389"/>
    <lineage>
        <taxon>Bacteria</taxon>
        <taxon>Pseudomonadati</taxon>
        <taxon>Pseudomonadota</taxon>
        <taxon>Gammaproteobacteria</taxon>
        <taxon>Oceanospirillales</taxon>
        <taxon>Halomonadaceae</taxon>
        <taxon>Chromohalobacter</taxon>
    </lineage>
</organism>
<evidence type="ECO:0000313" key="3">
    <source>
        <dbReference type="EMBL" id="WQH08662.1"/>
    </source>
</evidence>
<protein>
    <submittedName>
        <fullName evidence="3">Uncharacterized protein</fullName>
    </submittedName>
</protein>
<feature type="transmembrane region" description="Helical" evidence="2">
    <location>
        <begin position="39"/>
        <end position="60"/>
    </location>
</feature>
<reference evidence="3 4" key="1">
    <citation type="submission" date="2023-11" db="EMBL/GenBank/DDBJ databases">
        <title>MicrobeMod: A computational toolkit for identifying prokaryotic methylation and restriction-modification with nanopore sequencing.</title>
        <authorList>
            <person name="Crits-Christoph A."/>
            <person name="Kang S.C."/>
            <person name="Lee H."/>
            <person name="Ostrov N."/>
        </authorList>
    </citation>
    <scope>NUCLEOTIDE SEQUENCE [LARGE SCALE GENOMIC DNA]</scope>
    <source>
        <strain evidence="3 4">ATCC 43984</strain>
    </source>
</reference>
<dbReference type="Proteomes" id="UP001321908">
    <property type="component" value="Chromosome"/>
</dbReference>
<evidence type="ECO:0000256" key="1">
    <source>
        <dbReference type="SAM" id="MobiDB-lite"/>
    </source>
</evidence>
<feature type="region of interest" description="Disordered" evidence="1">
    <location>
        <begin position="86"/>
        <end position="111"/>
    </location>
</feature>
<evidence type="ECO:0000256" key="2">
    <source>
        <dbReference type="SAM" id="Phobius"/>
    </source>
</evidence>
<gene>
    <name evidence="3" type="ORF">SR908_14475</name>
</gene>
<keyword evidence="2" id="KW-0472">Membrane</keyword>
<evidence type="ECO:0000313" key="4">
    <source>
        <dbReference type="Proteomes" id="UP001321908"/>
    </source>
</evidence>